<dbReference type="PROSITE" id="PS51186">
    <property type="entry name" value="GNAT"/>
    <property type="match status" value="1"/>
</dbReference>
<dbReference type="InterPro" id="IPR016181">
    <property type="entry name" value="Acyl_CoA_acyltransferase"/>
</dbReference>
<accession>A0A1Y2AY25</accession>
<evidence type="ECO:0000256" key="1">
    <source>
        <dbReference type="SAM" id="MobiDB-lite"/>
    </source>
</evidence>
<sequence>MTDSILYPHEPSTLLALLESHLPYSLPVYGTLKRLPLSSKDSQAEPAWASFPSSSIPNLFTSTSTSTTSTTSTSITPTSTLEPTSTSTSSSAEPWIIITHLPSPLRNQIRLYSSSEHPSSSSHAQIEKARQQVLTCMLEFVKMSPEADRAGAVNLLWSGHLRDLFGTKDLGVCDTWIKVDVNDQSQGTQETKGTQETQGTQGTQGGIQGESDADMDGLVVDDAREEDCEMIMNTRDIPIPLPYYHSLVRETTVIRTISTGTAISWSMTQHDGVIGSLYTLPDYRRRGLAQIVVEQRIKRDLETGFGVGGYCYIYRGNKGSEGLFGRMGWQRRWGVQWVSLR</sequence>
<evidence type="ECO:0000259" key="2">
    <source>
        <dbReference type="PROSITE" id="PS51186"/>
    </source>
</evidence>
<comment type="caution">
    <text evidence="3">The sequence shown here is derived from an EMBL/GenBank/DDBJ whole genome shotgun (WGS) entry which is preliminary data.</text>
</comment>
<gene>
    <name evidence="3" type="ORF">BCR39DRAFT_538447</name>
</gene>
<dbReference type="InParanoid" id="A0A1Y2AY25"/>
<dbReference type="PANTHER" id="PTHR20958:SF6">
    <property type="entry name" value="GLYCINE N-ACYLTRANSFERASE-LIKE PROTEIN"/>
    <property type="match status" value="1"/>
</dbReference>
<dbReference type="InterPro" id="IPR000182">
    <property type="entry name" value="GNAT_dom"/>
</dbReference>
<dbReference type="PANTHER" id="PTHR20958">
    <property type="entry name" value="GLYCINE N-ACYLTRANSFERASE-LIKE PROTEIN"/>
    <property type="match status" value="1"/>
</dbReference>
<dbReference type="InterPro" id="IPR013653">
    <property type="entry name" value="GCN5-like_dom"/>
</dbReference>
<dbReference type="Gene3D" id="3.40.630.30">
    <property type="match status" value="1"/>
</dbReference>
<keyword evidence="4" id="KW-1185">Reference proteome</keyword>
<protein>
    <recommendedName>
        <fullName evidence="2">N-acetyltransferase domain-containing protein</fullName>
    </recommendedName>
</protein>
<dbReference type="CDD" id="cd04301">
    <property type="entry name" value="NAT_SF"/>
    <property type="match status" value="1"/>
</dbReference>
<evidence type="ECO:0000313" key="3">
    <source>
        <dbReference type="EMBL" id="ORY27354.1"/>
    </source>
</evidence>
<dbReference type="GO" id="GO:0016747">
    <property type="term" value="F:acyltransferase activity, transferring groups other than amino-acyl groups"/>
    <property type="evidence" value="ECO:0007669"/>
    <property type="project" value="InterPro"/>
</dbReference>
<feature type="region of interest" description="Disordered" evidence="1">
    <location>
        <begin position="62"/>
        <end position="89"/>
    </location>
</feature>
<name>A0A1Y2AY25_9TREE</name>
<evidence type="ECO:0000313" key="4">
    <source>
        <dbReference type="Proteomes" id="UP000193986"/>
    </source>
</evidence>
<dbReference type="Pfam" id="PF08445">
    <property type="entry name" value="FR47"/>
    <property type="match status" value="1"/>
</dbReference>
<feature type="domain" description="N-acetyltransferase" evidence="2">
    <location>
        <begin position="218"/>
        <end position="341"/>
    </location>
</feature>
<dbReference type="SUPFAM" id="SSF55729">
    <property type="entry name" value="Acyl-CoA N-acyltransferases (Nat)"/>
    <property type="match status" value="1"/>
</dbReference>
<feature type="region of interest" description="Disordered" evidence="1">
    <location>
        <begin position="185"/>
        <end position="214"/>
    </location>
</feature>
<dbReference type="EMBL" id="MCFC01000039">
    <property type="protein sequence ID" value="ORY27354.1"/>
    <property type="molecule type" value="Genomic_DNA"/>
</dbReference>
<organism evidence="3 4">
    <name type="scientific">Naematelia encephala</name>
    <dbReference type="NCBI Taxonomy" id="71784"/>
    <lineage>
        <taxon>Eukaryota</taxon>
        <taxon>Fungi</taxon>
        <taxon>Dikarya</taxon>
        <taxon>Basidiomycota</taxon>
        <taxon>Agaricomycotina</taxon>
        <taxon>Tremellomycetes</taxon>
        <taxon>Tremellales</taxon>
        <taxon>Naemateliaceae</taxon>
        <taxon>Naematelia</taxon>
    </lineage>
</organism>
<proteinExistence type="predicted"/>
<dbReference type="OrthoDB" id="61870at2759"/>
<dbReference type="AlphaFoldDB" id="A0A1Y2AY25"/>
<dbReference type="InterPro" id="IPR053225">
    <property type="entry name" value="Acyl-CoA_N-acyltransferase"/>
</dbReference>
<feature type="compositionally biased region" description="Low complexity" evidence="1">
    <location>
        <begin position="186"/>
        <end position="201"/>
    </location>
</feature>
<dbReference type="Proteomes" id="UP000193986">
    <property type="component" value="Unassembled WGS sequence"/>
</dbReference>
<reference evidence="3 4" key="1">
    <citation type="submission" date="2016-07" db="EMBL/GenBank/DDBJ databases">
        <title>Pervasive Adenine N6-methylation of Active Genes in Fungi.</title>
        <authorList>
            <consortium name="DOE Joint Genome Institute"/>
            <person name="Mondo S.J."/>
            <person name="Dannebaum R.O."/>
            <person name="Kuo R.C."/>
            <person name="Labutti K."/>
            <person name="Haridas S."/>
            <person name="Kuo A."/>
            <person name="Salamov A."/>
            <person name="Ahrendt S.R."/>
            <person name="Lipzen A."/>
            <person name="Sullivan W."/>
            <person name="Andreopoulos W.B."/>
            <person name="Clum A."/>
            <person name="Lindquist E."/>
            <person name="Daum C."/>
            <person name="Ramamoorthy G.K."/>
            <person name="Gryganskyi A."/>
            <person name="Culley D."/>
            <person name="Magnuson J.K."/>
            <person name="James T.Y."/>
            <person name="O'Malley M.A."/>
            <person name="Stajich J.E."/>
            <person name="Spatafora J.W."/>
            <person name="Visel A."/>
            <person name="Grigoriev I.V."/>
        </authorList>
    </citation>
    <scope>NUCLEOTIDE SEQUENCE [LARGE SCALE GENOMIC DNA]</scope>
    <source>
        <strain evidence="3 4">68-887.2</strain>
    </source>
</reference>